<organism evidence="2 3">
    <name type="scientific">Pedobacter psychroterrae</name>
    <dbReference type="NCBI Taxonomy" id="2530453"/>
    <lineage>
        <taxon>Bacteria</taxon>
        <taxon>Pseudomonadati</taxon>
        <taxon>Bacteroidota</taxon>
        <taxon>Sphingobacteriia</taxon>
        <taxon>Sphingobacteriales</taxon>
        <taxon>Sphingobacteriaceae</taxon>
        <taxon>Pedobacter</taxon>
    </lineage>
</organism>
<dbReference type="RefSeq" id="WP_131593291.1">
    <property type="nucleotide sequence ID" value="NZ_SJSL01000001.1"/>
</dbReference>
<keyword evidence="3" id="KW-1185">Reference proteome</keyword>
<gene>
    <name evidence="2" type="ORF">EZ437_03500</name>
</gene>
<dbReference type="NCBIfam" id="NF047658">
    <property type="entry name" value="HYC_CC_PP"/>
    <property type="match status" value="1"/>
</dbReference>
<dbReference type="InterPro" id="IPR058060">
    <property type="entry name" value="HYC_CC_PP"/>
</dbReference>
<dbReference type="Proteomes" id="UP000293347">
    <property type="component" value="Unassembled WGS sequence"/>
</dbReference>
<protein>
    <submittedName>
        <fullName evidence="2">Uncharacterized protein</fullName>
    </submittedName>
</protein>
<accession>A0A4R0NQH0</accession>
<proteinExistence type="predicted"/>
<feature type="transmembrane region" description="Helical" evidence="1">
    <location>
        <begin position="7"/>
        <end position="28"/>
    </location>
</feature>
<reference evidence="2 3" key="1">
    <citation type="submission" date="2019-02" db="EMBL/GenBank/DDBJ databases">
        <title>Pedobacter sp. RP-1-14 sp. nov., isolated from Arctic soil.</title>
        <authorList>
            <person name="Dahal R.H."/>
        </authorList>
    </citation>
    <scope>NUCLEOTIDE SEQUENCE [LARGE SCALE GENOMIC DNA]</scope>
    <source>
        <strain evidence="2 3">RP-1-14</strain>
    </source>
</reference>
<dbReference type="EMBL" id="SJSL01000001">
    <property type="protein sequence ID" value="TCD03056.1"/>
    <property type="molecule type" value="Genomic_DNA"/>
</dbReference>
<dbReference type="OrthoDB" id="795045at2"/>
<keyword evidence="1" id="KW-0472">Membrane</keyword>
<dbReference type="InterPro" id="IPR058512">
    <property type="entry name" value="DUF8199"/>
</dbReference>
<sequence length="132" mass="14355">MKLQQKIAMALCAFYLISVIGVAMNMHFCSGKLAEVSFKKTAGCGACNSESKYAKSKKCCQDTAVKAKIKDNHKGETKVSLPQDFSIELFFGPVVSELFKVILPNTTGGNVNKAPPLSSIISLHILHCVFRN</sequence>
<dbReference type="Pfam" id="PF26622">
    <property type="entry name" value="DUF8199"/>
    <property type="match status" value="1"/>
</dbReference>
<comment type="caution">
    <text evidence="2">The sequence shown here is derived from an EMBL/GenBank/DDBJ whole genome shotgun (WGS) entry which is preliminary data.</text>
</comment>
<evidence type="ECO:0000313" key="2">
    <source>
        <dbReference type="EMBL" id="TCD03056.1"/>
    </source>
</evidence>
<evidence type="ECO:0000313" key="3">
    <source>
        <dbReference type="Proteomes" id="UP000293347"/>
    </source>
</evidence>
<evidence type="ECO:0000256" key="1">
    <source>
        <dbReference type="SAM" id="Phobius"/>
    </source>
</evidence>
<keyword evidence="1" id="KW-1133">Transmembrane helix</keyword>
<keyword evidence="1" id="KW-0812">Transmembrane</keyword>
<dbReference type="AlphaFoldDB" id="A0A4R0NQH0"/>
<name>A0A4R0NQH0_9SPHI</name>